<dbReference type="AlphaFoldDB" id="A0A2T7NS77"/>
<evidence type="ECO:0000256" key="1">
    <source>
        <dbReference type="ARBA" id="ARBA00008535"/>
    </source>
</evidence>
<dbReference type="Proteomes" id="UP000245119">
    <property type="component" value="Linkage Group LG10"/>
</dbReference>
<evidence type="ECO:0000256" key="3">
    <source>
        <dbReference type="ARBA" id="ARBA00023134"/>
    </source>
</evidence>
<dbReference type="PANTHER" id="PTHR10903:SF184">
    <property type="entry name" value="GTP-BINDING PROTEIN A"/>
    <property type="match status" value="1"/>
</dbReference>
<evidence type="ECO:0000256" key="2">
    <source>
        <dbReference type="ARBA" id="ARBA00022741"/>
    </source>
</evidence>
<dbReference type="GO" id="GO:0005525">
    <property type="term" value="F:GTP binding"/>
    <property type="evidence" value="ECO:0007669"/>
    <property type="project" value="UniProtKB-KW"/>
</dbReference>
<evidence type="ECO:0000313" key="5">
    <source>
        <dbReference type="EMBL" id="PVD23993.1"/>
    </source>
</evidence>
<dbReference type="SUPFAM" id="SSF52540">
    <property type="entry name" value="P-loop containing nucleoside triphosphate hydrolases"/>
    <property type="match status" value="2"/>
</dbReference>
<comment type="caution">
    <text evidence="5">The sequence shown here is derived from an EMBL/GenBank/DDBJ whole genome shotgun (WGS) entry which is preliminary data.</text>
</comment>
<evidence type="ECO:0000259" key="4">
    <source>
        <dbReference type="PROSITE" id="PS51720"/>
    </source>
</evidence>
<proteinExistence type="inferred from homology"/>
<dbReference type="InterPro" id="IPR006703">
    <property type="entry name" value="G_AIG1"/>
</dbReference>
<keyword evidence="2" id="KW-0547">Nucleotide-binding</keyword>
<dbReference type="STRING" id="400727.A0A2T7NS77"/>
<feature type="domain" description="AIG1-type G" evidence="4">
    <location>
        <begin position="1"/>
        <end position="188"/>
    </location>
</feature>
<comment type="similarity">
    <text evidence="1">Belongs to the TRAFAC class TrmE-Era-EngA-EngB-Septin-like GTPase superfamily. AIG1/Toc34/Toc159-like paraseptin GTPase family. IAN subfamily.</text>
</comment>
<sequence length="605" mass="67535">MSAYRILLIGKTGNGKSTTGNTILGETFFDPQCGMSSVTDTPGVCDTNRPEGEVETEIAKSVATMVPGPDAICFVIRGSSRFTKEEIQAYENLKTVFGQEMTKYLILVVTAVTQKDFQEKLQKNEKTFPSDFLKLLKEAGNRFVCFSEDLTNPSSTDEEAKRLLQRVVDLKTRNNGSYYSNHLVKNFNQIITKEAEKTGHSVEEIKEELVSDIFCPPPVLQDDKKNLGMEHGTGVTQTLPVGEIDFPQSSGQPLDQRQPEMDVQYETAPSKGENNMCQCVLFGAKGEKPVDHVGPRTSDGDAFSHFSQHFLLRSVGVTQARNNRRRKNAAVVTAGMSDAVCHPNKLRPQQLHARAARVTDTPDVSNLLLDKEEANKRISKWKSHDPDAILLAIRCDLRYTAEEYQIYEQTKKRILLLGSTASGKISGGNALVRRKVFKAGTTMPKKTSYITEVDGMWLQVINTPELLPTRGFKKQMSSLLEASEPGPHAIVVFVRESQVASEDFSFFEGLEVYFGERLEHHLIVVTVTDERSSAGDDSLSKLDKIKCREKLCFVDTQTSNDKTEILTTNIKNLLQATEGDFLPIKRIPCDHHDTDTPTSHKKVKY</sequence>
<evidence type="ECO:0000313" key="6">
    <source>
        <dbReference type="Proteomes" id="UP000245119"/>
    </source>
</evidence>
<dbReference type="InterPro" id="IPR045058">
    <property type="entry name" value="GIMA/IAN/Toc"/>
</dbReference>
<dbReference type="Pfam" id="PF04548">
    <property type="entry name" value="AIG1"/>
    <property type="match status" value="2"/>
</dbReference>
<dbReference type="PANTHER" id="PTHR10903">
    <property type="entry name" value="GTPASE, IMAP FAMILY MEMBER-RELATED"/>
    <property type="match status" value="1"/>
</dbReference>
<reference evidence="5 6" key="1">
    <citation type="submission" date="2018-04" db="EMBL/GenBank/DDBJ databases">
        <title>The genome of golden apple snail Pomacea canaliculata provides insight into stress tolerance and invasive adaptation.</title>
        <authorList>
            <person name="Liu C."/>
            <person name="Liu B."/>
            <person name="Ren Y."/>
            <person name="Zhang Y."/>
            <person name="Wang H."/>
            <person name="Li S."/>
            <person name="Jiang F."/>
            <person name="Yin L."/>
            <person name="Zhang G."/>
            <person name="Qian W."/>
            <person name="Fan W."/>
        </authorList>
    </citation>
    <scope>NUCLEOTIDE SEQUENCE [LARGE SCALE GENOMIC DNA]</scope>
    <source>
        <strain evidence="5">SZHN2017</strain>
        <tissue evidence="5">Muscle</tissue>
    </source>
</reference>
<dbReference type="InterPro" id="IPR027417">
    <property type="entry name" value="P-loop_NTPase"/>
</dbReference>
<dbReference type="OrthoDB" id="8954335at2759"/>
<keyword evidence="6" id="KW-1185">Reference proteome</keyword>
<protein>
    <recommendedName>
        <fullName evidence="4">AIG1-type G domain-containing protein</fullName>
    </recommendedName>
</protein>
<keyword evidence="3" id="KW-0342">GTP-binding</keyword>
<dbReference type="PROSITE" id="PS51720">
    <property type="entry name" value="G_AIG1"/>
    <property type="match status" value="1"/>
</dbReference>
<organism evidence="5 6">
    <name type="scientific">Pomacea canaliculata</name>
    <name type="common">Golden apple snail</name>
    <dbReference type="NCBI Taxonomy" id="400727"/>
    <lineage>
        <taxon>Eukaryota</taxon>
        <taxon>Metazoa</taxon>
        <taxon>Spiralia</taxon>
        <taxon>Lophotrochozoa</taxon>
        <taxon>Mollusca</taxon>
        <taxon>Gastropoda</taxon>
        <taxon>Caenogastropoda</taxon>
        <taxon>Architaenioglossa</taxon>
        <taxon>Ampullarioidea</taxon>
        <taxon>Ampullariidae</taxon>
        <taxon>Pomacea</taxon>
    </lineage>
</organism>
<dbReference type="Gene3D" id="3.40.50.300">
    <property type="entry name" value="P-loop containing nucleotide triphosphate hydrolases"/>
    <property type="match status" value="2"/>
</dbReference>
<gene>
    <name evidence="5" type="ORF">C0Q70_17270</name>
</gene>
<dbReference type="EMBL" id="PZQS01000010">
    <property type="protein sequence ID" value="PVD23993.1"/>
    <property type="molecule type" value="Genomic_DNA"/>
</dbReference>
<accession>A0A2T7NS77</accession>
<name>A0A2T7NS77_POMCA</name>